<evidence type="ECO:0000313" key="7">
    <source>
        <dbReference type="Proteomes" id="UP000191408"/>
    </source>
</evidence>
<keyword evidence="7" id="KW-1185">Reference proteome</keyword>
<dbReference type="InterPro" id="IPR000537">
    <property type="entry name" value="UbiA_prenyltransferase"/>
</dbReference>
<dbReference type="InterPro" id="IPR050475">
    <property type="entry name" value="Prenyltransferase_related"/>
</dbReference>
<keyword evidence="2 5" id="KW-0812">Transmembrane</keyword>
<dbReference type="PANTHER" id="PTHR42723">
    <property type="entry name" value="CHLOROPHYLL SYNTHASE"/>
    <property type="match status" value="1"/>
</dbReference>
<dbReference type="Proteomes" id="UP000191408">
    <property type="component" value="Unassembled WGS sequence"/>
</dbReference>
<protein>
    <submittedName>
        <fullName evidence="6">Uncharacterized protein</fullName>
    </submittedName>
</protein>
<dbReference type="OrthoDB" id="4314499at2759"/>
<evidence type="ECO:0000256" key="2">
    <source>
        <dbReference type="ARBA" id="ARBA00022692"/>
    </source>
</evidence>
<keyword evidence="3 5" id="KW-1133">Transmembrane helix</keyword>
<organism evidence="6 7">
    <name type="scientific">Penicillium polonicum</name>
    <dbReference type="NCBI Taxonomy" id="60169"/>
    <lineage>
        <taxon>Eukaryota</taxon>
        <taxon>Fungi</taxon>
        <taxon>Dikarya</taxon>
        <taxon>Ascomycota</taxon>
        <taxon>Pezizomycotina</taxon>
        <taxon>Eurotiomycetes</taxon>
        <taxon>Eurotiomycetidae</taxon>
        <taxon>Eurotiales</taxon>
        <taxon>Aspergillaceae</taxon>
        <taxon>Penicillium</taxon>
    </lineage>
</organism>
<dbReference type="GO" id="GO:0016765">
    <property type="term" value="F:transferase activity, transferring alkyl or aryl (other than methyl) groups"/>
    <property type="evidence" value="ECO:0007669"/>
    <property type="project" value="InterPro"/>
</dbReference>
<dbReference type="EMBL" id="MDYM01000003">
    <property type="protein sequence ID" value="OQD67665.1"/>
    <property type="molecule type" value="Genomic_DNA"/>
</dbReference>
<evidence type="ECO:0000256" key="1">
    <source>
        <dbReference type="ARBA" id="ARBA00004141"/>
    </source>
</evidence>
<evidence type="ECO:0000256" key="5">
    <source>
        <dbReference type="SAM" id="Phobius"/>
    </source>
</evidence>
<name>A0A1V6NSE7_PENPO</name>
<gene>
    <name evidence="6" type="ORF">PENPOL_c003G00657</name>
</gene>
<dbReference type="PANTHER" id="PTHR42723:SF1">
    <property type="entry name" value="CHLOROPHYLL SYNTHASE, CHLOROPLASTIC"/>
    <property type="match status" value="1"/>
</dbReference>
<comment type="subcellular location">
    <subcellularLocation>
        <location evidence="1">Membrane</location>
        <topology evidence="1">Multi-pass membrane protein</topology>
    </subcellularLocation>
</comment>
<dbReference type="Pfam" id="PF01040">
    <property type="entry name" value="UbiA"/>
    <property type="match status" value="1"/>
</dbReference>
<feature type="transmembrane region" description="Helical" evidence="5">
    <location>
        <begin position="239"/>
        <end position="258"/>
    </location>
</feature>
<evidence type="ECO:0000256" key="4">
    <source>
        <dbReference type="ARBA" id="ARBA00023136"/>
    </source>
</evidence>
<evidence type="ECO:0000313" key="6">
    <source>
        <dbReference type="EMBL" id="OQD67665.1"/>
    </source>
</evidence>
<feature type="transmembrane region" description="Helical" evidence="5">
    <location>
        <begin position="302"/>
        <end position="320"/>
    </location>
</feature>
<proteinExistence type="predicted"/>
<evidence type="ECO:0000256" key="3">
    <source>
        <dbReference type="ARBA" id="ARBA00022989"/>
    </source>
</evidence>
<sequence length="321" mass="36539">MEDISVYPSRVKAHESHSVQRKWSSLFHKEVDITSRLLAGNWLHFVVTYYMSILSRTLMQPLPLPKMVEVLITCLPFSLITAYQFEIAQQTLSPLEDKLNKPNRPIPSGLITVDGARTRWILNWILTPCIFYLFCGRNAALWACVSQFVTLFFYVWPAFNHVICRNLFTGVISLPLHRGLNAVFMASATELELPVAVDLALALWLSSTIHLQEFRDAEGDRLSNKKTLATILSSKGLSALRIITAAIMVGWAILVYSWVTSSAQQDPTVFWTWVLCFIGASNVAVQLLFYGNDNIPKSTYHYFYYLAFWTFDLHLVVLAFS</sequence>
<dbReference type="STRING" id="60169.A0A1V6NSE7"/>
<keyword evidence="4 5" id="KW-0472">Membrane</keyword>
<dbReference type="GO" id="GO:0016020">
    <property type="term" value="C:membrane"/>
    <property type="evidence" value="ECO:0007669"/>
    <property type="project" value="UniProtKB-SubCell"/>
</dbReference>
<feature type="transmembrane region" description="Helical" evidence="5">
    <location>
        <begin position="118"/>
        <end position="135"/>
    </location>
</feature>
<accession>A0A1V6NSE7</accession>
<reference evidence="7" key="1">
    <citation type="journal article" date="2017" name="Nat. Microbiol.">
        <title>Global analysis of biosynthetic gene clusters reveals vast potential of secondary metabolite production in Penicillium species.</title>
        <authorList>
            <person name="Nielsen J.C."/>
            <person name="Grijseels S."/>
            <person name="Prigent S."/>
            <person name="Ji B."/>
            <person name="Dainat J."/>
            <person name="Nielsen K.F."/>
            <person name="Frisvad J.C."/>
            <person name="Workman M."/>
            <person name="Nielsen J."/>
        </authorList>
    </citation>
    <scope>NUCLEOTIDE SEQUENCE [LARGE SCALE GENOMIC DNA]</scope>
    <source>
        <strain evidence="7">IBT 4502</strain>
    </source>
</reference>
<comment type="caution">
    <text evidence="6">The sequence shown here is derived from an EMBL/GenBank/DDBJ whole genome shotgun (WGS) entry which is preliminary data.</text>
</comment>
<dbReference type="AlphaFoldDB" id="A0A1V6NSE7"/>
<feature type="transmembrane region" description="Helical" evidence="5">
    <location>
        <begin position="270"/>
        <end position="290"/>
    </location>
</feature>